<dbReference type="HOGENOM" id="CLU_1826642_0_0_1"/>
<evidence type="ECO:0000313" key="3">
    <source>
        <dbReference type="EMBL" id="CEJ88598.1"/>
    </source>
</evidence>
<dbReference type="AlphaFoldDB" id="A0A0A1TH22"/>
<accession>A0A0A1TH22</accession>
<keyword evidence="4" id="KW-1185">Reference proteome</keyword>
<gene>
    <name evidence="3" type="ORF">VHEMI04764</name>
</gene>
<feature type="compositionally biased region" description="Low complexity" evidence="1">
    <location>
        <begin position="26"/>
        <end position="53"/>
    </location>
</feature>
<keyword evidence="2" id="KW-0472">Membrane</keyword>
<evidence type="ECO:0000256" key="1">
    <source>
        <dbReference type="SAM" id="MobiDB-lite"/>
    </source>
</evidence>
<dbReference type="EMBL" id="CDHN01000002">
    <property type="protein sequence ID" value="CEJ88598.1"/>
    <property type="molecule type" value="Genomic_DNA"/>
</dbReference>
<dbReference type="Proteomes" id="UP000039046">
    <property type="component" value="Unassembled WGS sequence"/>
</dbReference>
<organism evidence="3 4">
    <name type="scientific">[Torrubiella] hemipterigena</name>
    <dbReference type="NCBI Taxonomy" id="1531966"/>
    <lineage>
        <taxon>Eukaryota</taxon>
        <taxon>Fungi</taxon>
        <taxon>Dikarya</taxon>
        <taxon>Ascomycota</taxon>
        <taxon>Pezizomycotina</taxon>
        <taxon>Sordariomycetes</taxon>
        <taxon>Hypocreomycetidae</taxon>
        <taxon>Hypocreales</taxon>
        <taxon>Clavicipitaceae</taxon>
        <taxon>Clavicipitaceae incertae sedis</taxon>
        <taxon>'Torrubiella' clade</taxon>
    </lineage>
</organism>
<feature type="transmembrane region" description="Helical" evidence="2">
    <location>
        <begin position="100"/>
        <end position="119"/>
    </location>
</feature>
<reference evidence="3 4" key="1">
    <citation type="journal article" date="2015" name="Genome Announc.">
        <title>Draft Genome Sequence and Gene Annotation of the Entomopathogenic Fungus Verticillium hemipterigenum.</title>
        <authorList>
            <person name="Horn F."/>
            <person name="Habel A."/>
            <person name="Scharf D.H."/>
            <person name="Dworschak J."/>
            <person name="Brakhage A.A."/>
            <person name="Guthke R."/>
            <person name="Hertweck C."/>
            <person name="Linde J."/>
        </authorList>
    </citation>
    <scope>NUCLEOTIDE SEQUENCE [LARGE SCALE GENOMIC DNA]</scope>
</reference>
<name>A0A0A1TH22_9HYPO</name>
<evidence type="ECO:0000256" key="2">
    <source>
        <dbReference type="SAM" id="Phobius"/>
    </source>
</evidence>
<keyword evidence="2" id="KW-1133">Transmembrane helix</keyword>
<protein>
    <submittedName>
        <fullName evidence="3">Uncharacterized protein</fullName>
    </submittedName>
</protein>
<keyword evidence="2" id="KW-0812">Transmembrane</keyword>
<sequence>MLSHRIHRSLALSKCPSRLSLITSRANSSSASQSAKAKAQAAAQRKAGAPSSASPKQTDAVSQAMAKDKAGFKPKTGPEADAAARAAEQFKERVELRKKLIVAIFIGVPMMILLSYHLFKRLKDLPKGRASDRKNTPSTTS</sequence>
<dbReference type="OrthoDB" id="6509636at2759"/>
<proteinExistence type="predicted"/>
<feature type="region of interest" description="Disordered" evidence="1">
    <location>
        <begin position="26"/>
        <end position="88"/>
    </location>
</feature>
<evidence type="ECO:0000313" key="4">
    <source>
        <dbReference type="Proteomes" id="UP000039046"/>
    </source>
</evidence>